<organism evidence="2 3">
    <name type="scientific">Linnemannia schmuckeri</name>
    <dbReference type="NCBI Taxonomy" id="64567"/>
    <lineage>
        <taxon>Eukaryota</taxon>
        <taxon>Fungi</taxon>
        <taxon>Fungi incertae sedis</taxon>
        <taxon>Mucoromycota</taxon>
        <taxon>Mortierellomycotina</taxon>
        <taxon>Mortierellomycetes</taxon>
        <taxon>Mortierellales</taxon>
        <taxon>Mortierellaceae</taxon>
        <taxon>Linnemannia</taxon>
    </lineage>
</organism>
<evidence type="ECO:0000256" key="1">
    <source>
        <dbReference type="SAM" id="SignalP"/>
    </source>
</evidence>
<dbReference type="Proteomes" id="UP000748756">
    <property type="component" value="Unassembled WGS sequence"/>
</dbReference>
<feature type="signal peptide" evidence="1">
    <location>
        <begin position="1"/>
        <end position="20"/>
    </location>
</feature>
<proteinExistence type="predicted"/>
<sequence>MRLVILALVILLALVQAVLSAEIYLPSGEYRFYYGNFQVPRTHRFATAEPNARTGSVRTFPLNKRSKFQIWKVKHLGNNVVTIESKGARCKYLSPGRSGALPGAYLGVTTTKQRFKVTRVAGGPFTSYELAYPRKVFNKTLIVSYDYKDKEEPYYLNFVSRRNEEHGWGWKFSRVK</sequence>
<comment type="caution">
    <text evidence="2">The sequence shown here is derived from an EMBL/GenBank/DDBJ whole genome shotgun (WGS) entry which is preliminary data.</text>
</comment>
<evidence type="ECO:0000313" key="3">
    <source>
        <dbReference type="Proteomes" id="UP000748756"/>
    </source>
</evidence>
<keyword evidence="1" id="KW-0732">Signal</keyword>
<gene>
    <name evidence="2" type="ORF">BG015_003920</name>
</gene>
<reference evidence="2" key="1">
    <citation type="journal article" date="2020" name="Fungal Divers.">
        <title>Resolving the Mortierellaceae phylogeny through synthesis of multi-gene phylogenetics and phylogenomics.</title>
        <authorList>
            <person name="Vandepol N."/>
            <person name="Liber J."/>
            <person name="Desiro A."/>
            <person name="Na H."/>
            <person name="Kennedy M."/>
            <person name="Barry K."/>
            <person name="Grigoriev I.V."/>
            <person name="Miller A.N."/>
            <person name="O'Donnell K."/>
            <person name="Stajich J.E."/>
            <person name="Bonito G."/>
        </authorList>
    </citation>
    <scope>NUCLEOTIDE SEQUENCE</scope>
    <source>
        <strain evidence="2">NRRL 6426</strain>
    </source>
</reference>
<dbReference type="OrthoDB" id="2422126at2759"/>
<dbReference type="EMBL" id="JAAAUQ010001909">
    <property type="protein sequence ID" value="KAF9131053.1"/>
    <property type="molecule type" value="Genomic_DNA"/>
</dbReference>
<feature type="chain" id="PRO_5040275842" evidence="1">
    <location>
        <begin position="21"/>
        <end position="176"/>
    </location>
</feature>
<protein>
    <submittedName>
        <fullName evidence="2">Uncharacterized protein</fullName>
    </submittedName>
</protein>
<keyword evidence="3" id="KW-1185">Reference proteome</keyword>
<accession>A0A9P5RF99</accession>
<name>A0A9P5RF99_9FUNG</name>
<dbReference type="AlphaFoldDB" id="A0A9P5RF99"/>
<evidence type="ECO:0000313" key="2">
    <source>
        <dbReference type="EMBL" id="KAF9131053.1"/>
    </source>
</evidence>